<evidence type="ECO:0000256" key="1">
    <source>
        <dbReference type="SAM" id="Phobius"/>
    </source>
</evidence>
<keyword evidence="1" id="KW-0812">Transmembrane</keyword>
<proteinExistence type="predicted"/>
<organism evidence="2 3">
    <name type="scientific">Halorubrum laminariae</name>
    <dbReference type="NCBI Taxonomy" id="1433523"/>
    <lineage>
        <taxon>Archaea</taxon>
        <taxon>Methanobacteriati</taxon>
        <taxon>Methanobacteriota</taxon>
        <taxon>Stenosarchaea group</taxon>
        <taxon>Halobacteria</taxon>
        <taxon>Halobacteriales</taxon>
        <taxon>Haloferacaceae</taxon>
        <taxon>Halorubrum</taxon>
    </lineage>
</organism>
<dbReference type="Proteomes" id="UP001597185">
    <property type="component" value="Unassembled WGS sequence"/>
</dbReference>
<accession>A0ABD6BYK4</accession>
<protein>
    <submittedName>
        <fullName evidence="2">Uncharacterized protein</fullName>
    </submittedName>
</protein>
<feature type="transmembrane region" description="Helical" evidence="1">
    <location>
        <begin position="15"/>
        <end position="35"/>
    </location>
</feature>
<dbReference type="RefSeq" id="WP_256418060.1">
    <property type="nucleotide sequence ID" value="NZ_JANHDL010000004.1"/>
</dbReference>
<keyword evidence="3" id="KW-1185">Reference proteome</keyword>
<name>A0ABD6BYK4_9EURY</name>
<evidence type="ECO:0000313" key="2">
    <source>
        <dbReference type="EMBL" id="MFD1570237.1"/>
    </source>
</evidence>
<keyword evidence="1" id="KW-0472">Membrane</keyword>
<evidence type="ECO:0000313" key="3">
    <source>
        <dbReference type="Proteomes" id="UP001597185"/>
    </source>
</evidence>
<comment type="caution">
    <text evidence="2">The sequence shown here is derived from an EMBL/GenBank/DDBJ whole genome shotgun (WGS) entry which is preliminary data.</text>
</comment>
<reference evidence="2 3" key="1">
    <citation type="journal article" date="2019" name="Int. J. Syst. Evol. Microbiol.">
        <title>The Global Catalogue of Microorganisms (GCM) 10K type strain sequencing project: providing services to taxonomists for standard genome sequencing and annotation.</title>
        <authorList>
            <consortium name="The Broad Institute Genomics Platform"/>
            <consortium name="The Broad Institute Genome Sequencing Center for Infectious Disease"/>
            <person name="Wu L."/>
            <person name="Ma J."/>
        </authorList>
    </citation>
    <scope>NUCLEOTIDE SEQUENCE [LARGE SCALE GENOMIC DNA]</scope>
    <source>
        <strain evidence="2 3">CGMCC 1.12689</strain>
    </source>
</reference>
<keyword evidence="1" id="KW-1133">Transmembrane helix</keyword>
<dbReference type="EMBL" id="JBHUDB010000002">
    <property type="protein sequence ID" value="MFD1570237.1"/>
    <property type="molecule type" value="Genomic_DNA"/>
</dbReference>
<sequence>MPITPPDFLTIVATTAPPAIAAAILLTILGVLGWLEADASPSTPHVRSWR</sequence>
<gene>
    <name evidence="2" type="ORF">ACFR9T_06500</name>
</gene>
<dbReference type="AlphaFoldDB" id="A0ABD6BYK4"/>